<dbReference type="EMBL" id="QONO01000049">
    <property type="protein sequence ID" value="RDR28371.1"/>
    <property type="molecule type" value="Genomic_DNA"/>
</dbReference>
<accession>A0A370VAJ6</accession>
<gene>
    <name evidence="3" type="ORF">C4A13_00216</name>
</gene>
<dbReference type="RefSeq" id="WP_000787772.1">
    <property type="nucleotide sequence ID" value="NZ_QONN01000207.1"/>
</dbReference>
<name>A0A370VAJ6_9ESCH</name>
<keyword evidence="2" id="KW-1133">Transmembrane helix</keyword>
<feature type="transmembrane region" description="Helical" evidence="2">
    <location>
        <begin position="32"/>
        <end position="53"/>
    </location>
</feature>
<protein>
    <submittedName>
        <fullName evidence="3">Uncharacterized protein</fullName>
    </submittedName>
</protein>
<evidence type="ECO:0000256" key="1">
    <source>
        <dbReference type="SAM" id="Coils"/>
    </source>
</evidence>
<dbReference type="AlphaFoldDB" id="A0A370VAJ6"/>
<sequence length="272" mass="30975">MKNFKVISMFESFKELFLSTANTAVNRAKNPVLGAFVMSWCAFNWKSILYLFFSKSNIIDKISYISDNSTWKTVMFYPCLSVIAICCLLPWVNNIINVWQAKPLDNNDSIDNHLKARKIQRETRLQRLLAKKDVTYDKVKTGAEKDIQEMKEEIIRSKNSMGELTAELKAKDDELRSASAQLAALNHSLKEISETLGRMNEAYKTLQNDFDEYKLKYPEKSQIKSLALGNGQTISNFLEQHNLSGLKSGKPDVFNNFGVLSGLSGFEDKNKD</sequence>
<proteinExistence type="predicted"/>
<evidence type="ECO:0000313" key="3">
    <source>
        <dbReference type="EMBL" id="RDR28371.1"/>
    </source>
</evidence>
<feature type="coiled-coil region" evidence="1">
    <location>
        <begin position="140"/>
        <end position="216"/>
    </location>
</feature>
<comment type="caution">
    <text evidence="3">The sequence shown here is derived from an EMBL/GenBank/DDBJ whole genome shotgun (WGS) entry which is preliminary data.</text>
</comment>
<evidence type="ECO:0000313" key="4">
    <source>
        <dbReference type="Proteomes" id="UP000254454"/>
    </source>
</evidence>
<feature type="transmembrane region" description="Helical" evidence="2">
    <location>
        <begin position="74"/>
        <end position="92"/>
    </location>
</feature>
<organism evidence="3 4">
    <name type="scientific">Escherichia marmotae</name>
    <dbReference type="NCBI Taxonomy" id="1499973"/>
    <lineage>
        <taxon>Bacteria</taxon>
        <taxon>Pseudomonadati</taxon>
        <taxon>Pseudomonadota</taxon>
        <taxon>Gammaproteobacteria</taxon>
        <taxon>Enterobacterales</taxon>
        <taxon>Enterobacteriaceae</taxon>
        <taxon>Escherichia</taxon>
    </lineage>
</organism>
<dbReference type="Proteomes" id="UP000254454">
    <property type="component" value="Unassembled WGS sequence"/>
</dbReference>
<keyword evidence="2" id="KW-0472">Membrane</keyword>
<reference evidence="3 4" key="1">
    <citation type="submission" date="2018-06" db="EMBL/GenBank/DDBJ databases">
        <title>Recombination Drives Gene Content and Phenotype Evolution in Wild Type E. coli Strains.</title>
        <authorList>
            <person name="Field C.M."/>
            <person name="Silander O.K."/>
            <person name="Van Nimwegen E."/>
        </authorList>
    </citation>
    <scope>NUCLEOTIDE SEQUENCE [LARGE SCALE GENOMIC DNA]</scope>
    <source>
        <strain evidence="3 4">SC344</strain>
    </source>
</reference>
<keyword evidence="1" id="KW-0175">Coiled coil</keyword>
<evidence type="ECO:0000256" key="2">
    <source>
        <dbReference type="SAM" id="Phobius"/>
    </source>
</evidence>
<keyword evidence="2" id="KW-0812">Transmembrane</keyword>